<reference evidence="2 3" key="1">
    <citation type="submission" date="2019-08" db="EMBL/GenBank/DDBJ databases">
        <title>Genome of Phaeodactylibacter luteus.</title>
        <authorList>
            <person name="Bowman J.P."/>
        </authorList>
    </citation>
    <scope>NUCLEOTIDE SEQUENCE [LARGE SCALE GENOMIC DNA]</scope>
    <source>
        <strain evidence="2 3">KCTC 42180</strain>
    </source>
</reference>
<dbReference type="AlphaFoldDB" id="A0A5C6RLC6"/>
<dbReference type="InterPro" id="IPR010869">
    <property type="entry name" value="DUF1501"/>
</dbReference>
<feature type="region of interest" description="Disordered" evidence="1">
    <location>
        <begin position="1"/>
        <end position="24"/>
    </location>
</feature>
<dbReference type="OrthoDB" id="9779968at2"/>
<dbReference type="EMBL" id="VOOR01000018">
    <property type="protein sequence ID" value="TXB63201.1"/>
    <property type="molecule type" value="Genomic_DNA"/>
</dbReference>
<dbReference type="InterPro" id="IPR006311">
    <property type="entry name" value="TAT_signal"/>
</dbReference>
<evidence type="ECO:0000313" key="3">
    <source>
        <dbReference type="Proteomes" id="UP000321580"/>
    </source>
</evidence>
<dbReference type="RefSeq" id="WP_147167456.1">
    <property type="nucleotide sequence ID" value="NZ_VOOR01000018.1"/>
</dbReference>
<accession>A0A5C6RLC6</accession>
<dbReference type="PROSITE" id="PS51318">
    <property type="entry name" value="TAT"/>
    <property type="match status" value="1"/>
</dbReference>
<dbReference type="Pfam" id="PF07394">
    <property type="entry name" value="DUF1501"/>
    <property type="match status" value="1"/>
</dbReference>
<organism evidence="2 3">
    <name type="scientific">Phaeodactylibacter luteus</name>
    <dbReference type="NCBI Taxonomy" id="1564516"/>
    <lineage>
        <taxon>Bacteria</taxon>
        <taxon>Pseudomonadati</taxon>
        <taxon>Bacteroidota</taxon>
        <taxon>Saprospiria</taxon>
        <taxon>Saprospirales</taxon>
        <taxon>Haliscomenobacteraceae</taxon>
        <taxon>Phaeodactylibacter</taxon>
    </lineage>
</organism>
<dbReference type="PANTHER" id="PTHR43737:SF1">
    <property type="entry name" value="DUF1501 DOMAIN-CONTAINING PROTEIN"/>
    <property type="match status" value="1"/>
</dbReference>
<name>A0A5C6RLC6_9BACT</name>
<sequence length="543" mass="59663">MCNHHKPTDSIPHGSALEHGEAHERDHHFRSRRSFLRNLGLFSGGAMLLGNTPVAALANNPLAWGLANANTNRALVLIRFKGGNDGLNTIIPVFDYGTYQAARPSIHIPQSELLNLNGAFAMPNYMSGLSDMWQDGQMKVVNSVGYADQNLSHFRSTDIWATGSDSEVMDTSGWLGRLLEGQFPDFITDPPEAPPAIQIGGSGTYVFDDSMGNNMSVQVEDPEALYEIAQNGELYDPLSVPECYYGEQIAYLRTVANNTFRYAEVISQAYNSAENSNDYPNNLGRQLALVARLIKGGLDTKLYMVTLDGFDTHAGQANQHANLMNNLAESVKAFYEDLAAANRSEDVLCMSFSEFGRRIEQNASNGTDHGAASCMLLFGPALNGNGILGQNPDMHDVDDAGNLKFGTDFRQIYATVLEKWLCVDHSTVDEVMGQYFERMGGLGISCAPTPVFDLPAARIRHWAAPESREETAIYYVLPHGAEVQVEVFNMFGQPVGKLFRGWQPAGQHRQAFRASAVRLAAGYYVYRITVQGQAYSGKIAFAR</sequence>
<keyword evidence="3" id="KW-1185">Reference proteome</keyword>
<dbReference type="PANTHER" id="PTHR43737">
    <property type="entry name" value="BLL7424 PROTEIN"/>
    <property type="match status" value="1"/>
</dbReference>
<proteinExistence type="predicted"/>
<evidence type="ECO:0000313" key="2">
    <source>
        <dbReference type="EMBL" id="TXB63201.1"/>
    </source>
</evidence>
<comment type="caution">
    <text evidence="2">The sequence shown here is derived from an EMBL/GenBank/DDBJ whole genome shotgun (WGS) entry which is preliminary data.</text>
</comment>
<dbReference type="Proteomes" id="UP000321580">
    <property type="component" value="Unassembled WGS sequence"/>
</dbReference>
<evidence type="ECO:0000256" key="1">
    <source>
        <dbReference type="SAM" id="MobiDB-lite"/>
    </source>
</evidence>
<gene>
    <name evidence="2" type="ORF">FRY97_10355</name>
</gene>
<protein>
    <submittedName>
        <fullName evidence="2">DUF1501 domain-containing protein</fullName>
    </submittedName>
</protein>